<feature type="domain" description="Fatty acid hydroxylase" evidence="6">
    <location>
        <begin position="91"/>
        <end position="227"/>
    </location>
</feature>
<proteinExistence type="predicted"/>
<evidence type="ECO:0000313" key="7">
    <source>
        <dbReference type="EMBL" id="CAA9389254.1"/>
    </source>
</evidence>
<comment type="subcellular location">
    <subcellularLocation>
        <location evidence="1">Membrane</location>
    </subcellularLocation>
</comment>
<evidence type="ECO:0000256" key="4">
    <source>
        <dbReference type="ARBA" id="ARBA00023136"/>
    </source>
</evidence>
<dbReference type="EMBL" id="CADCUR010000070">
    <property type="protein sequence ID" value="CAA9389254.1"/>
    <property type="molecule type" value="Genomic_DNA"/>
</dbReference>
<accession>A0A6J4NIN7</accession>
<sequence>MKTKKLLNLFGGAIALGTFGVLLYLENRRPLRRRVESKLTRSSRNLTIAGLAAIALQLAEQPIAAPLTKLVERKNIGLLKLVRLPGSLEAILAVLLMDYTLYVWHVLTHRIAFLWRFHLVHHIDLDLDASTALRFHFGEIIVSALWRAAQIVVIGVSPVSFAAWQMFLFPSILFHHSNVRLPIDWEEKISRFVVTPRLHGIHHSTEREETDSNWSSGLTVWDWLHGTLKTDVPQNEIIIGVPAYQEPIEVGLTKIVPLPFGKQKSAWEFQPASNFNEIQTNKFELDNSHS</sequence>
<dbReference type="GO" id="GO:0005506">
    <property type="term" value="F:iron ion binding"/>
    <property type="evidence" value="ECO:0007669"/>
    <property type="project" value="InterPro"/>
</dbReference>
<keyword evidence="3 5" id="KW-1133">Transmembrane helix</keyword>
<organism evidence="7">
    <name type="scientific">uncultured Pyrinomonadaceae bacterium</name>
    <dbReference type="NCBI Taxonomy" id="2283094"/>
    <lineage>
        <taxon>Bacteria</taxon>
        <taxon>Pseudomonadati</taxon>
        <taxon>Acidobacteriota</taxon>
        <taxon>Blastocatellia</taxon>
        <taxon>Blastocatellales</taxon>
        <taxon>Pyrinomonadaceae</taxon>
        <taxon>environmental samples</taxon>
    </lineage>
</organism>
<gene>
    <name evidence="7" type="ORF">AVDCRST_MAG74-892</name>
</gene>
<evidence type="ECO:0000256" key="5">
    <source>
        <dbReference type="SAM" id="Phobius"/>
    </source>
</evidence>
<dbReference type="PANTHER" id="PTHR11863">
    <property type="entry name" value="STEROL DESATURASE"/>
    <property type="match status" value="1"/>
</dbReference>
<evidence type="ECO:0000256" key="2">
    <source>
        <dbReference type="ARBA" id="ARBA00022692"/>
    </source>
</evidence>
<name>A0A6J4NIN7_9BACT</name>
<protein>
    <submittedName>
        <fullName evidence="7">Fatty acid hydroxylase family (Carotene hydroxylase/sterol desaturase)</fullName>
    </submittedName>
</protein>
<dbReference type="Pfam" id="PF04116">
    <property type="entry name" value="FA_hydroxylase"/>
    <property type="match status" value="1"/>
</dbReference>
<evidence type="ECO:0000256" key="3">
    <source>
        <dbReference type="ARBA" id="ARBA00022989"/>
    </source>
</evidence>
<feature type="transmembrane region" description="Helical" evidence="5">
    <location>
        <begin position="46"/>
        <end position="67"/>
    </location>
</feature>
<dbReference type="GO" id="GO:0016020">
    <property type="term" value="C:membrane"/>
    <property type="evidence" value="ECO:0007669"/>
    <property type="project" value="UniProtKB-SubCell"/>
</dbReference>
<dbReference type="GO" id="GO:0008610">
    <property type="term" value="P:lipid biosynthetic process"/>
    <property type="evidence" value="ECO:0007669"/>
    <property type="project" value="InterPro"/>
</dbReference>
<feature type="transmembrane region" description="Helical" evidence="5">
    <location>
        <begin position="87"/>
        <end position="107"/>
    </location>
</feature>
<dbReference type="InterPro" id="IPR006694">
    <property type="entry name" value="Fatty_acid_hydroxylase"/>
</dbReference>
<evidence type="ECO:0000259" key="6">
    <source>
        <dbReference type="Pfam" id="PF04116"/>
    </source>
</evidence>
<dbReference type="InterPro" id="IPR050307">
    <property type="entry name" value="Sterol_Desaturase_Related"/>
</dbReference>
<feature type="transmembrane region" description="Helical" evidence="5">
    <location>
        <begin position="6"/>
        <end position="25"/>
    </location>
</feature>
<dbReference type="AlphaFoldDB" id="A0A6J4NIN7"/>
<dbReference type="GO" id="GO:0016491">
    <property type="term" value="F:oxidoreductase activity"/>
    <property type="evidence" value="ECO:0007669"/>
    <property type="project" value="InterPro"/>
</dbReference>
<evidence type="ECO:0000256" key="1">
    <source>
        <dbReference type="ARBA" id="ARBA00004370"/>
    </source>
</evidence>
<keyword evidence="2 5" id="KW-0812">Transmembrane</keyword>
<reference evidence="7" key="1">
    <citation type="submission" date="2020-02" db="EMBL/GenBank/DDBJ databases">
        <authorList>
            <person name="Meier V. D."/>
        </authorList>
    </citation>
    <scope>NUCLEOTIDE SEQUENCE</scope>
    <source>
        <strain evidence="7">AVDCRST_MAG74</strain>
    </source>
</reference>
<keyword evidence="4 5" id="KW-0472">Membrane</keyword>